<dbReference type="Gene3D" id="1.20.1200.10">
    <property type="entry name" value="Cobalamin adenosyltransferase-like"/>
    <property type="match status" value="1"/>
</dbReference>
<dbReference type="EC" id="2.5.1.17" evidence="4 15"/>
<comment type="pathway">
    <text evidence="1 15">Cofactor biosynthesis; adenosylcobalamin biosynthesis; adenosylcobalamin from cob(II)yrinate a,c-diamide: step 2/7.</text>
</comment>
<dbReference type="InterPro" id="IPR036451">
    <property type="entry name" value="CblAdoTrfase-like_sf"/>
</dbReference>
<evidence type="ECO:0000256" key="3">
    <source>
        <dbReference type="ARBA" id="ARBA00011233"/>
    </source>
</evidence>
<dbReference type="OrthoDB" id="9778896at2"/>
<evidence type="ECO:0000313" key="17">
    <source>
        <dbReference type="EMBL" id="AKP66203.1"/>
    </source>
</evidence>
<sequence length="189" mass="21961">MKIYTRTGDKGKTRIIEHDVLYKSDKRVESYGTIDELNSFVGLTISDLSEKTMVFREELFEIQQLLFDCGSDLAKSPTQTKRPFVFTADNHATEWLESRIDEYTKELPKVQKFILPGGCKTASNLHVDRTVTRRAERSIVDLMQDEPINEEVLKFINRLSDCFFTLSRYANVLEGSDEVEYRNSKIIFR</sequence>
<keyword evidence="18" id="KW-1185">Reference proteome</keyword>
<dbReference type="PANTHER" id="PTHR12213">
    <property type="entry name" value="CORRINOID ADENOSYLTRANSFERASE"/>
    <property type="match status" value="1"/>
</dbReference>
<dbReference type="AlphaFoldDB" id="A0A0H4QHS1"/>
<gene>
    <name evidence="17" type="ORF">ABM34_00660</name>
</gene>
<evidence type="ECO:0000256" key="12">
    <source>
        <dbReference type="ARBA" id="ARBA00033354"/>
    </source>
</evidence>
<dbReference type="GO" id="GO:0008817">
    <property type="term" value="F:corrinoid adenosyltransferase activity"/>
    <property type="evidence" value="ECO:0007669"/>
    <property type="project" value="UniProtKB-UniRule"/>
</dbReference>
<reference evidence="18" key="1">
    <citation type="submission" date="2015-07" db="EMBL/GenBank/DDBJ databases">
        <title>Lactobacillus ginsenosidimutans/EMML 3141/ whole genome sequencing.</title>
        <authorList>
            <person name="Kim M.K."/>
            <person name="Im W.-T."/>
            <person name="Srinivasan S."/>
            <person name="Lee J.-J."/>
        </authorList>
    </citation>
    <scope>NUCLEOTIDE SEQUENCE [LARGE SCALE GENOMIC DNA]</scope>
    <source>
        <strain evidence="18">EMML 3041</strain>
    </source>
</reference>
<name>A0A0H4QHS1_9LACO</name>
<keyword evidence="6 15" id="KW-0169">Cobalamin biosynthesis</keyword>
<evidence type="ECO:0000256" key="15">
    <source>
        <dbReference type="RuleBase" id="RU366026"/>
    </source>
</evidence>
<protein>
    <recommendedName>
        <fullName evidence="5 15">Corrinoid adenosyltransferase</fullName>
        <ecNumber evidence="4 15">2.5.1.17</ecNumber>
    </recommendedName>
    <alternativeName>
        <fullName evidence="10 15">Cob(II)alamin adenosyltransferase</fullName>
    </alternativeName>
    <alternativeName>
        <fullName evidence="12 15">Cob(II)yrinic acid a,c-diamide adenosyltransferase</fullName>
    </alternativeName>
    <alternativeName>
        <fullName evidence="11 15">Cobinamide/cobalamin adenosyltransferase</fullName>
    </alternativeName>
</protein>
<evidence type="ECO:0000256" key="5">
    <source>
        <dbReference type="ARBA" id="ARBA00020963"/>
    </source>
</evidence>
<evidence type="ECO:0000256" key="1">
    <source>
        <dbReference type="ARBA" id="ARBA00005121"/>
    </source>
</evidence>
<evidence type="ECO:0000256" key="9">
    <source>
        <dbReference type="ARBA" id="ARBA00022840"/>
    </source>
</evidence>
<dbReference type="STRING" id="1007676.ABM34_00660"/>
<dbReference type="Pfam" id="PF01923">
    <property type="entry name" value="Cob_adeno_trans"/>
    <property type="match status" value="1"/>
</dbReference>
<evidence type="ECO:0000256" key="6">
    <source>
        <dbReference type="ARBA" id="ARBA00022573"/>
    </source>
</evidence>
<evidence type="ECO:0000256" key="7">
    <source>
        <dbReference type="ARBA" id="ARBA00022679"/>
    </source>
</evidence>
<dbReference type="PANTHER" id="PTHR12213:SF0">
    <property type="entry name" value="CORRINOID ADENOSYLTRANSFERASE MMAB"/>
    <property type="match status" value="1"/>
</dbReference>
<evidence type="ECO:0000313" key="18">
    <source>
        <dbReference type="Proteomes" id="UP000036106"/>
    </source>
</evidence>
<evidence type="ECO:0000256" key="10">
    <source>
        <dbReference type="ARBA" id="ARBA00031529"/>
    </source>
</evidence>
<dbReference type="EMBL" id="CP012034">
    <property type="protein sequence ID" value="AKP66203.1"/>
    <property type="molecule type" value="Genomic_DNA"/>
</dbReference>
<evidence type="ECO:0000256" key="14">
    <source>
        <dbReference type="ARBA" id="ARBA00048692"/>
    </source>
</evidence>
<evidence type="ECO:0000256" key="13">
    <source>
        <dbReference type="ARBA" id="ARBA00048555"/>
    </source>
</evidence>
<dbReference type="FunFam" id="1.20.1200.10:FF:000001">
    <property type="entry name" value="Cob(I)yrinic acid a,c-diamide adenosyltransferase"/>
    <property type="match status" value="1"/>
</dbReference>
<proteinExistence type="inferred from homology"/>
<evidence type="ECO:0000256" key="11">
    <source>
        <dbReference type="ARBA" id="ARBA00033334"/>
    </source>
</evidence>
<comment type="catalytic activity">
    <reaction evidence="13 15">
        <text>2 cob(II)yrinate a,c diamide + reduced [electron-transfer flavoprotein] + 2 ATP = 2 adenosylcob(III)yrinate a,c-diamide + 2 triphosphate + oxidized [electron-transfer flavoprotein] + 3 H(+)</text>
        <dbReference type="Rhea" id="RHEA:11528"/>
        <dbReference type="Rhea" id="RHEA-COMP:10685"/>
        <dbReference type="Rhea" id="RHEA-COMP:10686"/>
        <dbReference type="ChEBI" id="CHEBI:15378"/>
        <dbReference type="ChEBI" id="CHEBI:18036"/>
        <dbReference type="ChEBI" id="CHEBI:30616"/>
        <dbReference type="ChEBI" id="CHEBI:57692"/>
        <dbReference type="ChEBI" id="CHEBI:58307"/>
        <dbReference type="ChEBI" id="CHEBI:58503"/>
        <dbReference type="ChEBI" id="CHEBI:58537"/>
        <dbReference type="EC" id="2.5.1.17"/>
    </reaction>
</comment>
<dbReference type="RefSeq" id="WP_048702465.1">
    <property type="nucleotide sequence ID" value="NZ_CP012034.1"/>
</dbReference>
<dbReference type="InterPro" id="IPR029499">
    <property type="entry name" value="PduO-typ"/>
</dbReference>
<comment type="subunit">
    <text evidence="3">Homotrimer.</text>
</comment>
<comment type="similarity">
    <text evidence="2 15">Belongs to the Cob(I)alamin adenosyltransferase family.</text>
</comment>
<dbReference type="PATRIC" id="fig|1007676.4.peg.139"/>
<keyword evidence="7 15" id="KW-0808">Transferase</keyword>
<evidence type="ECO:0000256" key="8">
    <source>
        <dbReference type="ARBA" id="ARBA00022741"/>
    </source>
</evidence>
<feature type="domain" description="Cobalamin adenosyltransferase-like" evidence="16">
    <location>
        <begin position="3"/>
        <end position="170"/>
    </location>
</feature>
<dbReference type="NCBIfam" id="TIGR00636">
    <property type="entry name" value="PduO_Nterm"/>
    <property type="match status" value="1"/>
</dbReference>
<organism evidence="17 18">
    <name type="scientific">Companilactobacillus ginsenosidimutans</name>
    <dbReference type="NCBI Taxonomy" id="1007676"/>
    <lineage>
        <taxon>Bacteria</taxon>
        <taxon>Bacillati</taxon>
        <taxon>Bacillota</taxon>
        <taxon>Bacilli</taxon>
        <taxon>Lactobacillales</taxon>
        <taxon>Lactobacillaceae</taxon>
        <taxon>Companilactobacillus</taxon>
    </lineage>
</organism>
<dbReference type="GO" id="GO:0009236">
    <property type="term" value="P:cobalamin biosynthetic process"/>
    <property type="evidence" value="ECO:0007669"/>
    <property type="project" value="UniProtKB-UniRule"/>
</dbReference>
<dbReference type="Proteomes" id="UP000036106">
    <property type="component" value="Chromosome"/>
</dbReference>
<dbReference type="InterPro" id="IPR016030">
    <property type="entry name" value="CblAdoTrfase-like"/>
</dbReference>
<evidence type="ECO:0000256" key="4">
    <source>
        <dbReference type="ARBA" id="ARBA00012454"/>
    </source>
</evidence>
<keyword evidence="8 15" id="KW-0547">Nucleotide-binding</keyword>
<keyword evidence="9 15" id="KW-0067">ATP-binding</keyword>
<dbReference type="GO" id="GO:0005524">
    <property type="term" value="F:ATP binding"/>
    <property type="evidence" value="ECO:0007669"/>
    <property type="project" value="UniProtKB-UniRule"/>
</dbReference>
<dbReference type="KEGG" id="lgn:ABM34_00660"/>
<comment type="catalytic activity">
    <reaction evidence="14 15">
        <text>2 cob(II)alamin + reduced [electron-transfer flavoprotein] + 2 ATP = 2 adenosylcob(III)alamin + 2 triphosphate + oxidized [electron-transfer flavoprotein] + 3 H(+)</text>
        <dbReference type="Rhea" id="RHEA:28671"/>
        <dbReference type="Rhea" id="RHEA-COMP:10685"/>
        <dbReference type="Rhea" id="RHEA-COMP:10686"/>
        <dbReference type="ChEBI" id="CHEBI:15378"/>
        <dbReference type="ChEBI" id="CHEBI:16304"/>
        <dbReference type="ChEBI" id="CHEBI:18036"/>
        <dbReference type="ChEBI" id="CHEBI:18408"/>
        <dbReference type="ChEBI" id="CHEBI:30616"/>
        <dbReference type="ChEBI" id="CHEBI:57692"/>
        <dbReference type="ChEBI" id="CHEBI:58307"/>
        <dbReference type="EC" id="2.5.1.17"/>
    </reaction>
</comment>
<dbReference type="UniPathway" id="UPA00148">
    <property type="reaction ID" value="UER00233"/>
</dbReference>
<evidence type="ECO:0000256" key="2">
    <source>
        <dbReference type="ARBA" id="ARBA00007487"/>
    </source>
</evidence>
<accession>A0A0H4QHS1</accession>
<dbReference type="SUPFAM" id="SSF89028">
    <property type="entry name" value="Cobalamin adenosyltransferase-like"/>
    <property type="match status" value="1"/>
</dbReference>
<evidence type="ECO:0000259" key="16">
    <source>
        <dbReference type="Pfam" id="PF01923"/>
    </source>
</evidence>